<protein>
    <submittedName>
        <fullName evidence="5">Heterogeneous nuclear ribonucleoprotein K</fullName>
    </submittedName>
</protein>
<evidence type="ECO:0000313" key="5">
    <source>
        <dbReference type="EMBL" id="ODM90638.1"/>
    </source>
</evidence>
<keyword evidence="5" id="KW-0687">Ribonucleoprotein</keyword>
<dbReference type="AlphaFoldDB" id="A0A1D2MCB7"/>
<comment type="caution">
    <text evidence="5">The sequence shown here is derived from an EMBL/GenBank/DDBJ whole genome shotgun (WGS) entry which is preliminary data.</text>
</comment>
<feature type="region of interest" description="Disordered" evidence="3">
    <location>
        <begin position="1"/>
        <end position="84"/>
    </location>
</feature>
<feature type="domain" description="K Homology" evidence="4">
    <location>
        <begin position="79"/>
        <end position="149"/>
    </location>
</feature>
<dbReference type="Pfam" id="PF00013">
    <property type="entry name" value="KH_1"/>
    <property type="match status" value="1"/>
</dbReference>
<gene>
    <name evidence="5" type="ORF">Ocin01_16046</name>
</gene>
<keyword evidence="6" id="KW-1185">Reference proteome</keyword>
<evidence type="ECO:0000256" key="1">
    <source>
        <dbReference type="ARBA" id="ARBA00022737"/>
    </source>
</evidence>
<dbReference type="GO" id="GO:0003723">
    <property type="term" value="F:RNA binding"/>
    <property type="evidence" value="ECO:0007669"/>
    <property type="project" value="UniProtKB-UniRule"/>
</dbReference>
<dbReference type="InterPro" id="IPR004087">
    <property type="entry name" value="KH_dom"/>
</dbReference>
<evidence type="ECO:0000313" key="6">
    <source>
        <dbReference type="Proteomes" id="UP000094527"/>
    </source>
</evidence>
<feature type="compositionally biased region" description="Low complexity" evidence="3">
    <location>
        <begin position="7"/>
        <end position="17"/>
    </location>
</feature>
<dbReference type="PANTHER" id="PTHR10288">
    <property type="entry name" value="KH DOMAIN CONTAINING RNA BINDING PROTEIN"/>
    <property type="match status" value="1"/>
</dbReference>
<feature type="compositionally biased region" description="Gly residues" evidence="3">
    <location>
        <begin position="31"/>
        <end position="63"/>
    </location>
</feature>
<dbReference type="InterPro" id="IPR036612">
    <property type="entry name" value="KH_dom_type_1_sf"/>
</dbReference>
<dbReference type="PROSITE" id="PS50084">
    <property type="entry name" value="KH_TYPE_1"/>
    <property type="match status" value="1"/>
</dbReference>
<dbReference type="SMART" id="SM00322">
    <property type="entry name" value="KH"/>
    <property type="match status" value="1"/>
</dbReference>
<organism evidence="5 6">
    <name type="scientific">Orchesella cincta</name>
    <name type="common">Springtail</name>
    <name type="synonym">Podura cincta</name>
    <dbReference type="NCBI Taxonomy" id="48709"/>
    <lineage>
        <taxon>Eukaryota</taxon>
        <taxon>Metazoa</taxon>
        <taxon>Ecdysozoa</taxon>
        <taxon>Arthropoda</taxon>
        <taxon>Hexapoda</taxon>
        <taxon>Collembola</taxon>
        <taxon>Entomobryomorpha</taxon>
        <taxon>Entomobryoidea</taxon>
        <taxon>Orchesellidae</taxon>
        <taxon>Orchesellinae</taxon>
        <taxon>Orchesella</taxon>
    </lineage>
</organism>
<accession>A0A1D2MCB7</accession>
<dbReference type="GO" id="GO:1990904">
    <property type="term" value="C:ribonucleoprotein complex"/>
    <property type="evidence" value="ECO:0007669"/>
    <property type="project" value="UniProtKB-KW"/>
</dbReference>
<reference evidence="5 6" key="1">
    <citation type="journal article" date="2016" name="Genome Biol. Evol.">
        <title>Gene Family Evolution Reflects Adaptation to Soil Environmental Stressors in the Genome of the Collembolan Orchesella cincta.</title>
        <authorList>
            <person name="Faddeeva-Vakhrusheva A."/>
            <person name="Derks M.F."/>
            <person name="Anvar S.Y."/>
            <person name="Agamennone V."/>
            <person name="Suring W."/>
            <person name="Smit S."/>
            <person name="van Straalen N.M."/>
            <person name="Roelofs D."/>
        </authorList>
    </citation>
    <scope>NUCLEOTIDE SEQUENCE [LARGE SCALE GENOMIC DNA]</scope>
    <source>
        <tissue evidence="5">Mixed pool</tissue>
    </source>
</reference>
<dbReference type="SUPFAM" id="SSF54791">
    <property type="entry name" value="Eukaryotic type KH-domain (KH-domain type I)"/>
    <property type="match status" value="1"/>
</dbReference>
<keyword evidence="1" id="KW-0677">Repeat</keyword>
<sequence>MEIHGWTSTTRSPSPSRLQWARENGRKRRGGGGGDGSRGGGRGGRGGGLSFRNGGGFGGGPGYGGPPPQSRGGFAAEEPKTTSQVTIPNEFAGAIIGKQGTRIRRIRAESGAGITIDEAQPGASDRIITITGSPGQIRMAQYLLQQSVKEHGNI</sequence>
<evidence type="ECO:0000256" key="2">
    <source>
        <dbReference type="PROSITE-ProRule" id="PRU00117"/>
    </source>
</evidence>
<dbReference type="OrthoDB" id="1937934at2759"/>
<name>A0A1D2MCB7_ORCCI</name>
<dbReference type="EMBL" id="LJIJ01001872">
    <property type="protein sequence ID" value="ODM90638.1"/>
    <property type="molecule type" value="Genomic_DNA"/>
</dbReference>
<proteinExistence type="predicted"/>
<dbReference type="InterPro" id="IPR004088">
    <property type="entry name" value="KH_dom_type_1"/>
</dbReference>
<dbReference type="GO" id="GO:0010468">
    <property type="term" value="P:regulation of gene expression"/>
    <property type="evidence" value="ECO:0007669"/>
    <property type="project" value="UniProtKB-ARBA"/>
</dbReference>
<dbReference type="Proteomes" id="UP000094527">
    <property type="component" value="Unassembled WGS sequence"/>
</dbReference>
<evidence type="ECO:0000256" key="3">
    <source>
        <dbReference type="SAM" id="MobiDB-lite"/>
    </source>
</evidence>
<keyword evidence="2" id="KW-0694">RNA-binding</keyword>
<dbReference type="STRING" id="48709.A0A1D2MCB7"/>
<evidence type="ECO:0000259" key="4">
    <source>
        <dbReference type="SMART" id="SM00322"/>
    </source>
</evidence>
<dbReference type="Gene3D" id="3.30.1370.10">
    <property type="entry name" value="K Homology domain, type 1"/>
    <property type="match status" value="1"/>
</dbReference>
<dbReference type="CDD" id="cd22434">
    <property type="entry name" value="KH-I_HNRNPK_rpt3"/>
    <property type="match status" value="1"/>
</dbReference>